<dbReference type="Pfam" id="PF13966">
    <property type="entry name" value="zf-RVT"/>
    <property type="match status" value="1"/>
</dbReference>
<evidence type="ECO:0000313" key="2">
    <source>
        <dbReference type="EMBL" id="RVW83635.1"/>
    </source>
</evidence>
<gene>
    <name evidence="2" type="primary">LORF2_171</name>
    <name evidence="2" type="ORF">CK203_039269</name>
</gene>
<comment type="caution">
    <text evidence="2">The sequence shown here is derived from an EMBL/GenBank/DDBJ whole genome shotgun (WGS) entry which is preliminary data.</text>
</comment>
<dbReference type="PROSITE" id="PS50878">
    <property type="entry name" value="RT_POL"/>
    <property type="match status" value="1"/>
</dbReference>
<organism evidence="2 3">
    <name type="scientific">Vitis vinifera</name>
    <name type="common">Grape</name>
    <dbReference type="NCBI Taxonomy" id="29760"/>
    <lineage>
        <taxon>Eukaryota</taxon>
        <taxon>Viridiplantae</taxon>
        <taxon>Streptophyta</taxon>
        <taxon>Embryophyta</taxon>
        <taxon>Tracheophyta</taxon>
        <taxon>Spermatophyta</taxon>
        <taxon>Magnoliopsida</taxon>
        <taxon>eudicotyledons</taxon>
        <taxon>Gunneridae</taxon>
        <taxon>Pentapetalae</taxon>
        <taxon>rosids</taxon>
        <taxon>Vitales</taxon>
        <taxon>Vitaceae</taxon>
        <taxon>Viteae</taxon>
        <taxon>Vitis</taxon>
    </lineage>
</organism>
<dbReference type="AlphaFoldDB" id="A0A438HGN1"/>
<dbReference type="Proteomes" id="UP000288805">
    <property type="component" value="Unassembled WGS sequence"/>
</dbReference>
<evidence type="ECO:0000313" key="3">
    <source>
        <dbReference type="Proteomes" id="UP000288805"/>
    </source>
</evidence>
<dbReference type="InterPro" id="IPR043502">
    <property type="entry name" value="DNA/RNA_pol_sf"/>
</dbReference>
<protein>
    <submittedName>
        <fullName evidence="2">LINE-1 retrotransposable element ORF2 protein</fullName>
    </submittedName>
</protein>
<name>A0A438HGN1_VITVI</name>
<accession>A0A438HGN1</accession>
<dbReference type="PANTHER" id="PTHR46890">
    <property type="entry name" value="NON-LTR RETROLELEMENT REVERSE TRANSCRIPTASE-LIKE PROTEIN-RELATED"/>
    <property type="match status" value="1"/>
</dbReference>
<proteinExistence type="predicted"/>
<dbReference type="EMBL" id="QGNW01000225">
    <property type="protein sequence ID" value="RVW83635.1"/>
    <property type="molecule type" value="Genomic_DNA"/>
</dbReference>
<feature type="domain" description="Reverse transcriptase" evidence="1">
    <location>
        <begin position="120"/>
        <end position="384"/>
    </location>
</feature>
<dbReference type="Pfam" id="PF00078">
    <property type="entry name" value="RVT_1"/>
    <property type="match status" value="1"/>
</dbReference>
<reference evidence="2 3" key="1">
    <citation type="journal article" date="2018" name="PLoS Genet.">
        <title>Population sequencing reveals clonal diversity and ancestral inbreeding in the grapevine cultivar Chardonnay.</title>
        <authorList>
            <person name="Roach M.J."/>
            <person name="Johnson D.L."/>
            <person name="Bohlmann J."/>
            <person name="van Vuuren H.J."/>
            <person name="Jones S.J."/>
            <person name="Pretorius I.S."/>
            <person name="Schmidt S.A."/>
            <person name="Borneman A.R."/>
        </authorList>
    </citation>
    <scope>NUCLEOTIDE SEQUENCE [LARGE SCALE GENOMIC DNA]</scope>
    <source>
        <strain evidence="3">cv. Chardonnay</strain>
        <tissue evidence="2">Leaf</tissue>
    </source>
</reference>
<dbReference type="PANTHER" id="PTHR46890:SF50">
    <property type="entry name" value="RNA-DIRECTED DNA POLYMERASE, EUKARYOTA, REVERSE TRANSCRIPTASE ZINC-BINDING DOMAIN PROTEIN-RELATED"/>
    <property type="match status" value="1"/>
</dbReference>
<dbReference type="InterPro" id="IPR000477">
    <property type="entry name" value="RT_dom"/>
</dbReference>
<sequence>MGFFHRMTNAHRNNNSLDRIKIDGVWLVEEQEVREGIANAYQQRLSEDLGWKADIERIQLDQISQQEAENLEIPLSEYEIHSALMEMSGNKTPGPDGFTMAFWQSCWGFVKGEILEMFKEFHEQSSFLKSLNNTFLVLIPKKGGAADLGDFRPISLLGGLYKFMAKVLANRLKRVLNKVVAPTQNTFVMGRQILDASLIANEVIDSWQKRKEKGLIFLVEDTTQNGIWLKVVGVWSCISSTKFSVLVNGVPAGFFLSSKGLRQGDPLSPYLFVLGMEVLDALIRRAVAGGYLSGCSIQGDRRHNLKISHLFFVDDTIVFYEANKEHLTHLSWILLWFEAASGLRINLDKSEIIPVGVVEEIEEMAVELGCRVGSLPSQYLGLPLGAPNKAPSVWDGVEEKMRRRLARRREASRDPWRHPHLATSGKSVEVLLNKALLGKWIWRFAYDKDNLWKQVITAKYGQEGHGWRAKRAHGAFGVGVWKEIWKETDWCWDNTGFIVGKGSKINFWTDVWCNGTRLSQNFPHLFAMASHRNATVEEMWYQNFGQGGWNLRFLRDFNDWEMDMIGNLLHVLRDYKPSMEEDSVCWKGGRNGKFRVKEVYRLVARPNVIVFLSRCIWVDSVPTKVAFYAWEATWGRVLTLDRLQKRG</sequence>
<dbReference type="SUPFAM" id="SSF56672">
    <property type="entry name" value="DNA/RNA polymerases"/>
    <property type="match status" value="1"/>
</dbReference>
<dbReference type="InterPro" id="IPR052343">
    <property type="entry name" value="Retrotransposon-Effector_Assoc"/>
</dbReference>
<dbReference type="CDD" id="cd01650">
    <property type="entry name" value="RT_nLTR_like"/>
    <property type="match status" value="1"/>
</dbReference>
<dbReference type="InterPro" id="IPR026960">
    <property type="entry name" value="RVT-Znf"/>
</dbReference>
<evidence type="ECO:0000259" key="1">
    <source>
        <dbReference type="PROSITE" id="PS50878"/>
    </source>
</evidence>